<dbReference type="PANTHER" id="PTHR11010:SF23">
    <property type="entry name" value="SERINE PEPTIDASE"/>
    <property type="match status" value="1"/>
</dbReference>
<sequence length="536" mass="59851">MRTSAILLLALFVVGTDALSRPRHRPIGRSYVKRTEVQRNGPLVDLNGTELPPLNTTYFFDQLIDHDNPSLGTFKQRYWHTWEFYETGGPIILTTPGEGNAEGSEDFLVNSTIDGMIAQELSGATIVLEHRYYGLSNPYNNLSVASLQYHTIQQAIDDLAYFAYNVKLPMPGGDNVTPDVAPWILIGGSYAGALTSFTKVNKPDVFYAAWSSSGVVESIVYVVLIVCIPLADKDISNYWGYFDIIRKHMPQNCSSDVQAVIGHIDDVFTSGNDTAITVIKDLFNMSLTHLDDFASALQNPIWEWQGLQPSSDLSDSLFFPFCDALEVKDNQTAPPEGWGLENALNAWAGFWQETYYPYFCGDEDAETCFGTYNASSAYYTDLAVNNADRSWNWIVCNQMGFNQDGAPDGVPTIVSRLIQPDYWERQCVLMFPEAFTSPPTPRVNETNAAYQGWFVKSERLFFANGERDPWRDVTISADGTDFKSTSTQPIVMGDGFHCSDMFAPNGEVDSTIAAVQTQGLATMKSWLETWEPPTRR</sequence>
<keyword evidence="5" id="KW-0325">Glycoprotein</keyword>
<gene>
    <name evidence="7" type="ORF">EVJ58_g8951</name>
</gene>
<dbReference type="Pfam" id="PF05577">
    <property type="entry name" value="Peptidase_S28"/>
    <property type="match status" value="1"/>
</dbReference>
<dbReference type="Proteomes" id="UP000298390">
    <property type="component" value="Unassembled WGS sequence"/>
</dbReference>
<name>A0A4Y9XVY4_9APHY</name>
<accession>A0A4Y9XVY4</accession>
<evidence type="ECO:0000313" key="7">
    <source>
        <dbReference type="EMBL" id="TFY54290.1"/>
    </source>
</evidence>
<evidence type="ECO:0000256" key="2">
    <source>
        <dbReference type="ARBA" id="ARBA00022670"/>
    </source>
</evidence>
<comment type="similarity">
    <text evidence="1">Belongs to the peptidase S28 family.</text>
</comment>
<dbReference type="SUPFAM" id="SSF53474">
    <property type="entry name" value="alpha/beta-Hydrolases"/>
    <property type="match status" value="1"/>
</dbReference>
<evidence type="ECO:0000256" key="1">
    <source>
        <dbReference type="ARBA" id="ARBA00011079"/>
    </source>
</evidence>
<evidence type="ECO:0000256" key="5">
    <source>
        <dbReference type="ARBA" id="ARBA00023180"/>
    </source>
</evidence>
<dbReference type="AlphaFoldDB" id="A0A4Y9XVY4"/>
<keyword evidence="2" id="KW-0645">Protease</keyword>
<dbReference type="PANTHER" id="PTHR11010">
    <property type="entry name" value="PROTEASE S28 PRO-X CARBOXYPEPTIDASE-RELATED"/>
    <property type="match status" value="1"/>
</dbReference>
<proteinExistence type="inferred from homology"/>
<reference evidence="7 8" key="1">
    <citation type="submission" date="2019-01" db="EMBL/GenBank/DDBJ databases">
        <title>Genome sequencing of the rare red list fungi Fomitopsis rosea.</title>
        <authorList>
            <person name="Buettner E."/>
            <person name="Kellner H."/>
        </authorList>
    </citation>
    <scope>NUCLEOTIDE SEQUENCE [LARGE SCALE GENOMIC DNA]</scope>
    <source>
        <strain evidence="7 8">DSM 105464</strain>
    </source>
</reference>
<evidence type="ECO:0000256" key="6">
    <source>
        <dbReference type="SAM" id="SignalP"/>
    </source>
</evidence>
<dbReference type="InterPro" id="IPR008758">
    <property type="entry name" value="Peptidase_S28"/>
</dbReference>
<dbReference type="GO" id="GO:0008239">
    <property type="term" value="F:dipeptidyl-peptidase activity"/>
    <property type="evidence" value="ECO:0007669"/>
    <property type="project" value="TreeGrafter"/>
</dbReference>
<comment type="caution">
    <text evidence="7">The sequence shown here is derived from an EMBL/GenBank/DDBJ whole genome shotgun (WGS) entry which is preliminary data.</text>
</comment>
<keyword evidence="3 6" id="KW-0732">Signal</keyword>
<dbReference type="Gene3D" id="3.40.50.1820">
    <property type="entry name" value="alpha/beta hydrolase"/>
    <property type="match status" value="2"/>
</dbReference>
<feature type="chain" id="PRO_5021283670" evidence="6">
    <location>
        <begin position="19"/>
        <end position="536"/>
    </location>
</feature>
<organism evidence="7 8">
    <name type="scientific">Rhodofomes roseus</name>
    <dbReference type="NCBI Taxonomy" id="34475"/>
    <lineage>
        <taxon>Eukaryota</taxon>
        <taxon>Fungi</taxon>
        <taxon>Dikarya</taxon>
        <taxon>Basidiomycota</taxon>
        <taxon>Agaricomycotina</taxon>
        <taxon>Agaricomycetes</taxon>
        <taxon>Polyporales</taxon>
        <taxon>Rhodofomes</taxon>
    </lineage>
</organism>
<evidence type="ECO:0000256" key="4">
    <source>
        <dbReference type="ARBA" id="ARBA00022801"/>
    </source>
</evidence>
<protein>
    <submittedName>
        <fullName evidence="7">Uncharacterized protein</fullName>
    </submittedName>
</protein>
<dbReference type="GO" id="GO:0006508">
    <property type="term" value="P:proteolysis"/>
    <property type="evidence" value="ECO:0007669"/>
    <property type="project" value="UniProtKB-KW"/>
</dbReference>
<dbReference type="EMBL" id="SEKV01000715">
    <property type="protein sequence ID" value="TFY54290.1"/>
    <property type="molecule type" value="Genomic_DNA"/>
</dbReference>
<keyword evidence="4" id="KW-0378">Hydrolase</keyword>
<dbReference type="GO" id="GO:0070008">
    <property type="term" value="F:serine-type exopeptidase activity"/>
    <property type="evidence" value="ECO:0007669"/>
    <property type="project" value="InterPro"/>
</dbReference>
<dbReference type="InterPro" id="IPR029058">
    <property type="entry name" value="AB_hydrolase_fold"/>
</dbReference>
<evidence type="ECO:0000313" key="8">
    <source>
        <dbReference type="Proteomes" id="UP000298390"/>
    </source>
</evidence>
<feature type="signal peptide" evidence="6">
    <location>
        <begin position="1"/>
        <end position="18"/>
    </location>
</feature>
<evidence type="ECO:0000256" key="3">
    <source>
        <dbReference type="ARBA" id="ARBA00022729"/>
    </source>
</evidence>